<organism evidence="2 3">
    <name type="scientific">Dictyobacter vulcani</name>
    <dbReference type="NCBI Taxonomy" id="2607529"/>
    <lineage>
        <taxon>Bacteria</taxon>
        <taxon>Bacillati</taxon>
        <taxon>Chloroflexota</taxon>
        <taxon>Ktedonobacteria</taxon>
        <taxon>Ktedonobacterales</taxon>
        <taxon>Dictyobacteraceae</taxon>
        <taxon>Dictyobacter</taxon>
    </lineage>
</organism>
<keyword evidence="1" id="KW-0472">Membrane</keyword>
<dbReference type="EMBL" id="BKZW01000007">
    <property type="protein sequence ID" value="GER92278.1"/>
    <property type="molecule type" value="Genomic_DNA"/>
</dbReference>
<keyword evidence="1" id="KW-0812">Transmembrane</keyword>
<feature type="transmembrane region" description="Helical" evidence="1">
    <location>
        <begin position="34"/>
        <end position="65"/>
    </location>
</feature>
<evidence type="ECO:0000313" key="3">
    <source>
        <dbReference type="Proteomes" id="UP000326912"/>
    </source>
</evidence>
<evidence type="ECO:0000313" key="2">
    <source>
        <dbReference type="EMBL" id="GER92278.1"/>
    </source>
</evidence>
<keyword evidence="1" id="KW-1133">Transmembrane helix</keyword>
<comment type="caution">
    <text evidence="2">The sequence shown here is derived from an EMBL/GenBank/DDBJ whole genome shotgun (WGS) entry which is preliminary data.</text>
</comment>
<keyword evidence="3" id="KW-1185">Reference proteome</keyword>
<reference evidence="2 3" key="1">
    <citation type="submission" date="2019-10" db="EMBL/GenBank/DDBJ databases">
        <title>Dictyobacter vulcani sp. nov., within the class Ktedonobacteria, isolated from soil of volcanic Mt. Zao.</title>
        <authorList>
            <person name="Zheng Y."/>
            <person name="Wang C.M."/>
            <person name="Sakai Y."/>
            <person name="Abe K."/>
            <person name="Yokota A."/>
            <person name="Yabe S."/>
        </authorList>
    </citation>
    <scope>NUCLEOTIDE SEQUENCE [LARGE SCALE GENOMIC DNA]</scope>
    <source>
        <strain evidence="2 3">W12</strain>
    </source>
</reference>
<dbReference type="Proteomes" id="UP000326912">
    <property type="component" value="Unassembled WGS sequence"/>
</dbReference>
<dbReference type="InterPro" id="IPR036259">
    <property type="entry name" value="MFS_trans_sf"/>
</dbReference>
<proteinExistence type="predicted"/>
<dbReference type="RefSeq" id="WP_151759827.1">
    <property type="nucleotide sequence ID" value="NZ_BKZW01000007.1"/>
</dbReference>
<sequence>MAATIPRLIFVLIGGVTADRLPRRLIMLWSDGGRGFVVLLISILGFMGQLQFWHLIIEALIFGIVRFSRQVGLILSQSVESVYEHILNGSGSLLHEIFLFASALSVVHCFCSSSKIM</sequence>
<gene>
    <name evidence="2" type="ORF">KDW_64400</name>
</gene>
<evidence type="ECO:0000256" key="1">
    <source>
        <dbReference type="SAM" id="Phobius"/>
    </source>
</evidence>
<evidence type="ECO:0008006" key="4">
    <source>
        <dbReference type="Google" id="ProtNLM"/>
    </source>
</evidence>
<accession>A0A5J4KRD6</accession>
<protein>
    <recommendedName>
        <fullName evidence="4">Major facilitator superfamily (MFS) profile domain-containing protein</fullName>
    </recommendedName>
</protein>
<dbReference type="SUPFAM" id="SSF103473">
    <property type="entry name" value="MFS general substrate transporter"/>
    <property type="match status" value="1"/>
</dbReference>
<name>A0A5J4KRD6_9CHLR</name>
<dbReference type="AlphaFoldDB" id="A0A5J4KRD6"/>